<dbReference type="InterPro" id="IPR005467">
    <property type="entry name" value="His_kinase_dom"/>
</dbReference>
<dbReference type="SUPFAM" id="SSF55785">
    <property type="entry name" value="PYP-like sensor domain (PAS domain)"/>
    <property type="match status" value="1"/>
</dbReference>
<comment type="catalytic activity">
    <reaction evidence="1">
        <text>ATP + protein L-histidine = ADP + protein N-phospho-L-histidine.</text>
        <dbReference type="EC" id="2.7.13.3"/>
    </reaction>
</comment>
<dbReference type="Pfam" id="PF02518">
    <property type="entry name" value="HATPase_c"/>
    <property type="match status" value="1"/>
</dbReference>
<dbReference type="Pfam" id="PF07568">
    <property type="entry name" value="HisKA_2"/>
    <property type="match status" value="1"/>
</dbReference>
<organism evidence="9">
    <name type="scientific">freshwater metagenome</name>
    <dbReference type="NCBI Taxonomy" id="449393"/>
    <lineage>
        <taxon>unclassified sequences</taxon>
        <taxon>metagenomes</taxon>
        <taxon>ecological metagenomes</taxon>
    </lineage>
</organism>
<evidence type="ECO:0000256" key="3">
    <source>
        <dbReference type="ARBA" id="ARBA00022553"/>
    </source>
</evidence>
<evidence type="ECO:0000313" key="9">
    <source>
        <dbReference type="EMBL" id="CAB4680019.1"/>
    </source>
</evidence>
<protein>
    <recommendedName>
        <fullName evidence="2">histidine kinase</fullName>
        <ecNumber evidence="2">2.7.13.3</ecNumber>
    </recommendedName>
</protein>
<evidence type="ECO:0000259" key="8">
    <source>
        <dbReference type="PROSITE" id="PS50109"/>
    </source>
</evidence>
<evidence type="ECO:0000256" key="6">
    <source>
        <dbReference type="ARBA" id="ARBA00022777"/>
    </source>
</evidence>
<keyword evidence="3" id="KW-0597">Phosphoprotein</keyword>
<dbReference type="AlphaFoldDB" id="A0A6J6N1N9"/>
<feature type="domain" description="Histidine kinase" evidence="8">
    <location>
        <begin position="300"/>
        <end position="490"/>
    </location>
</feature>
<evidence type="ECO:0000256" key="4">
    <source>
        <dbReference type="ARBA" id="ARBA00022679"/>
    </source>
</evidence>
<evidence type="ECO:0000256" key="2">
    <source>
        <dbReference type="ARBA" id="ARBA00012438"/>
    </source>
</evidence>
<dbReference type="InterPro" id="IPR013656">
    <property type="entry name" value="PAS_4"/>
</dbReference>
<gene>
    <name evidence="9" type="ORF">UFOPK2370_00200</name>
</gene>
<dbReference type="PANTHER" id="PTHR41523">
    <property type="entry name" value="TWO-COMPONENT SYSTEM SENSOR PROTEIN"/>
    <property type="match status" value="1"/>
</dbReference>
<dbReference type="InterPro" id="IPR011102">
    <property type="entry name" value="Sig_transdc_His_kinase_HWE"/>
</dbReference>
<dbReference type="PRINTS" id="PR00344">
    <property type="entry name" value="BCTRLSENSOR"/>
</dbReference>
<name>A0A6J6N1N9_9ZZZZ</name>
<dbReference type="InterPro" id="IPR011495">
    <property type="entry name" value="Sig_transdc_His_kin_sub2_dim/P"/>
</dbReference>
<accession>A0A6J6N1N9</accession>
<dbReference type="SMART" id="SM00387">
    <property type="entry name" value="HATPase_c"/>
    <property type="match status" value="1"/>
</dbReference>
<dbReference type="Pfam" id="PF12282">
    <property type="entry name" value="GAF_PdtaS"/>
    <property type="match status" value="1"/>
</dbReference>
<dbReference type="Pfam" id="PF08448">
    <property type="entry name" value="PAS_4"/>
    <property type="match status" value="1"/>
</dbReference>
<dbReference type="Gene3D" id="3.30.565.10">
    <property type="entry name" value="Histidine kinase-like ATPase, C-terminal domain"/>
    <property type="match status" value="1"/>
</dbReference>
<evidence type="ECO:0000256" key="5">
    <source>
        <dbReference type="ARBA" id="ARBA00022741"/>
    </source>
</evidence>
<sequence>MSTLNELMKKHGQSANADIEWLHLVISEWQLIADLSMADLVLWVRDANGKFFALSNARPSSAPTLFYRDIADSEAPKQWRAGLEQVFATGQPFFLASEIFDGIKSRFEVSPVRRHLSENSEVADRVVAFISRHTKIDTTIQPNKISINYLRAANDLLEMVAHGEYPDFNSPTGSKRGAPRANDGLIRLDQEGDVIFASPNGISAFNRLGVDGELEGRSLAEAATMVMKDSTNVDESLPLVLTGRAAWRADIESETLTLSLRAIPLKADGRRVGALVLCRDVTELRRQERELITKDATIREIHHRVKNNLQTVSSLLRMQSRRSESEEIRDSLEQAMRRVSAIALVHDTLSEGVNQDLDFDQVFDRVLQLTGEVAATHNTSVRTVVDGKFGQLRSEIATPLAVALTEIVSNAIEHGLANRSGLVLVNANRKPKRLEITVSDNGTGLKDGELGPGLGTQIVRALVEGELRGSIRWFSPSDGGTKVSISLPIG</sequence>
<dbReference type="GO" id="GO:0005524">
    <property type="term" value="F:ATP binding"/>
    <property type="evidence" value="ECO:0007669"/>
    <property type="project" value="UniProtKB-KW"/>
</dbReference>
<dbReference type="GO" id="GO:0004673">
    <property type="term" value="F:protein histidine kinase activity"/>
    <property type="evidence" value="ECO:0007669"/>
    <property type="project" value="UniProtKB-EC"/>
</dbReference>
<evidence type="ECO:0000256" key="7">
    <source>
        <dbReference type="ARBA" id="ARBA00022840"/>
    </source>
</evidence>
<dbReference type="EC" id="2.7.13.3" evidence="2"/>
<dbReference type="PROSITE" id="PS50109">
    <property type="entry name" value="HIS_KIN"/>
    <property type="match status" value="1"/>
</dbReference>
<dbReference type="InterPro" id="IPR004358">
    <property type="entry name" value="Sig_transdc_His_kin-like_C"/>
</dbReference>
<dbReference type="Gene3D" id="3.30.450.280">
    <property type="entry name" value="GAF domain"/>
    <property type="match status" value="1"/>
</dbReference>
<dbReference type="Gene3D" id="3.30.450.20">
    <property type="entry name" value="PAS domain"/>
    <property type="match status" value="1"/>
</dbReference>
<dbReference type="InterPro" id="IPR003594">
    <property type="entry name" value="HATPase_dom"/>
</dbReference>
<dbReference type="SMART" id="SM00911">
    <property type="entry name" value="HWE_HK"/>
    <property type="match status" value="1"/>
</dbReference>
<dbReference type="SUPFAM" id="SSF55874">
    <property type="entry name" value="ATPase domain of HSP90 chaperone/DNA topoisomerase II/histidine kinase"/>
    <property type="match status" value="1"/>
</dbReference>
<dbReference type="InterPro" id="IPR022066">
    <property type="entry name" value="PdtaS_GAF"/>
</dbReference>
<proteinExistence type="predicted"/>
<dbReference type="EMBL" id="CAEZXK010000003">
    <property type="protein sequence ID" value="CAB4680019.1"/>
    <property type="molecule type" value="Genomic_DNA"/>
</dbReference>
<reference evidence="9" key="1">
    <citation type="submission" date="2020-05" db="EMBL/GenBank/DDBJ databases">
        <authorList>
            <person name="Chiriac C."/>
            <person name="Salcher M."/>
            <person name="Ghai R."/>
            <person name="Kavagutti S V."/>
        </authorList>
    </citation>
    <scope>NUCLEOTIDE SEQUENCE</scope>
</reference>
<dbReference type="InterPro" id="IPR038424">
    <property type="entry name" value="H_kinase_PdtaS_GAF_sf"/>
</dbReference>
<dbReference type="InterPro" id="IPR036890">
    <property type="entry name" value="HATPase_C_sf"/>
</dbReference>
<keyword evidence="6" id="KW-0418">Kinase</keyword>
<dbReference type="PANTHER" id="PTHR41523:SF8">
    <property type="entry name" value="ETHYLENE RESPONSE SENSOR PROTEIN"/>
    <property type="match status" value="1"/>
</dbReference>
<dbReference type="InterPro" id="IPR035965">
    <property type="entry name" value="PAS-like_dom_sf"/>
</dbReference>
<keyword evidence="7" id="KW-0067">ATP-binding</keyword>
<keyword evidence="5" id="KW-0547">Nucleotide-binding</keyword>
<keyword evidence="4" id="KW-0808">Transferase</keyword>
<evidence type="ECO:0000256" key="1">
    <source>
        <dbReference type="ARBA" id="ARBA00000085"/>
    </source>
</evidence>